<dbReference type="InterPro" id="IPR048871">
    <property type="entry name" value="PH_7_bact"/>
</dbReference>
<feature type="domain" description="Bacterial PH" evidence="1">
    <location>
        <begin position="15"/>
        <end position="134"/>
    </location>
</feature>
<evidence type="ECO:0000259" key="1">
    <source>
        <dbReference type="Pfam" id="PF20794"/>
    </source>
</evidence>
<evidence type="ECO:0000313" key="3">
    <source>
        <dbReference type="Proteomes" id="UP000005868"/>
    </source>
</evidence>
<dbReference type="OrthoDB" id="5315at2"/>
<dbReference type="Proteomes" id="UP000005868">
    <property type="component" value="Chromosome"/>
</dbReference>
<name>G7V6K5_THELD</name>
<reference evidence="3" key="1">
    <citation type="submission" date="2011-10" db="EMBL/GenBank/DDBJ databases">
        <title>The complete genome of chromosome of Thermovirga lienii DSM 17291.</title>
        <authorList>
            <consortium name="US DOE Joint Genome Institute (JGI-PGF)"/>
            <person name="Lucas S."/>
            <person name="Copeland A."/>
            <person name="Lapidus A."/>
            <person name="Glavina del Rio T."/>
            <person name="Dalin E."/>
            <person name="Tice H."/>
            <person name="Bruce D."/>
            <person name="Goodwin L."/>
            <person name="Pitluck S."/>
            <person name="Peters L."/>
            <person name="Mikhailova N."/>
            <person name="Saunders E."/>
            <person name="Kyrpides N."/>
            <person name="Mavromatis K."/>
            <person name="Ivanova N."/>
            <person name="Last F.I."/>
            <person name="Brettin T."/>
            <person name="Detter J.C."/>
            <person name="Han C."/>
            <person name="Larimer F."/>
            <person name="Land M."/>
            <person name="Hauser L."/>
            <person name="Markowitz V."/>
            <person name="Cheng J.-F."/>
            <person name="Hugenholtz P."/>
            <person name="Woyke T."/>
            <person name="Wu D."/>
            <person name="Spring S."/>
            <person name="Schroeder M."/>
            <person name="Brambilla E.-M."/>
            <person name="Klenk H.-P."/>
            <person name="Eisen J.A."/>
        </authorList>
    </citation>
    <scope>NUCLEOTIDE SEQUENCE [LARGE SCALE GENOMIC DNA]</scope>
    <source>
        <strain evidence="3">ATCC BAA-1197 / DSM 17291 / Cas60314</strain>
    </source>
</reference>
<accession>G7V6K5</accession>
<gene>
    <name evidence="2" type="ordered locus">Tlie_1390</name>
</gene>
<proteinExistence type="predicted"/>
<sequence length="136" mass="15679">MKELLVSKSGTPFPSWMKWFALAVGIFLVADGMRVFEFHKIFVGVVVAFISGYQKRLYVSSEGLVRENGSWFRKYKTVLPWEEIKHVGLVKRGNRMMAFFERDITGWKVLFDAEDEPKLRAILAEYIPDVEIGEVG</sequence>
<keyword evidence="3" id="KW-1185">Reference proteome</keyword>
<protein>
    <recommendedName>
        <fullName evidence="1">Bacterial PH domain-containing protein</fullName>
    </recommendedName>
</protein>
<dbReference type="KEGG" id="tli:Tlie_1390"/>
<dbReference type="Pfam" id="PF20794">
    <property type="entry name" value="bPH_7"/>
    <property type="match status" value="1"/>
</dbReference>
<dbReference type="AlphaFoldDB" id="G7V6K5"/>
<dbReference type="HOGENOM" id="CLU_1874466_0_0_0"/>
<reference evidence="2 3" key="2">
    <citation type="journal article" date="2012" name="Stand. Genomic Sci.">
        <title>Genome sequence of the moderately thermophilic, amino-acid-degrading and sulfur-reducing bacterium Thermovirga lienii type strain (Cas60314(T)).</title>
        <authorList>
            <person name="Goker M."/>
            <person name="Saunders E."/>
            <person name="Lapidus A."/>
            <person name="Nolan M."/>
            <person name="Lucas S."/>
            <person name="Hammon N."/>
            <person name="Deshpande S."/>
            <person name="Cheng J.F."/>
            <person name="Han C."/>
            <person name="Tapia R."/>
            <person name="Goodwin L.A."/>
            <person name="Pitluck S."/>
            <person name="Liolios K."/>
            <person name="Mavromatis K."/>
            <person name="Pagani I."/>
            <person name="Ivanova N."/>
            <person name="Mikhailova N."/>
            <person name="Pati A."/>
            <person name="Chen A."/>
            <person name="Palaniappan K."/>
            <person name="Land M."/>
            <person name="Chang Y.J."/>
            <person name="Jeffries C.D."/>
            <person name="Brambilla E.M."/>
            <person name="Rohde M."/>
            <person name="Spring S."/>
            <person name="Detter J.C."/>
            <person name="Woyke T."/>
            <person name="Bristow J."/>
            <person name="Eisen J.A."/>
            <person name="Markowitz V."/>
            <person name="Hugenholtz P."/>
            <person name="Kyrpides N.C."/>
            <person name="Klenk H.P."/>
        </authorList>
    </citation>
    <scope>NUCLEOTIDE SEQUENCE [LARGE SCALE GENOMIC DNA]</scope>
    <source>
        <strain evidence="3">ATCC BAA-1197 / DSM 17291 / Cas60314</strain>
    </source>
</reference>
<organism evidence="2 3">
    <name type="scientific">Thermovirga lienii (strain ATCC BAA-1197 / DSM 17291 / Cas60314)</name>
    <dbReference type="NCBI Taxonomy" id="580340"/>
    <lineage>
        <taxon>Bacteria</taxon>
        <taxon>Thermotogati</taxon>
        <taxon>Synergistota</taxon>
        <taxon>Synergistia</taxon>
        <taxon>Synergistales</taxon>
        <taxon>Thermovirgaceae</taxon>
        <taxon>Thermovirga</taxon>
    </lineage>
</organism>
<dbReference type="EMBL" id="CP003096">
    <property type="protein sequence ID" value="AER67118.1"/>
    <property type="molecule type" value="Genomic_DNA"/>
</dbReference>
<evidence type="ECO:0000313" key="2">
    <source>
        <dbReference type="EMBL" id="AER67118.1"/>
    </source>
</evidence>
<dbReference type="eggNOG" id="ENOG5032ZUQ">
    <property type="taxonomic scope" value="Bacteria"/>
</dbReference>
<dbReference type="STRING" id="580340.Tlie_1390"/>